<evidence type="ECO:0000313" key="1">
    <source>
        <dbReference type="EMBL" id="OTZ97167.1"/>
    </source>
</evidence>
<comment type="caution">
    <text evidence="1">The sequence shown here is derived from an EMBL/GenBank/DDBJ whole genome shotgun (WGS) entry which is preliminary data.</text>
</comment>
<dbReference type="EMBL" id="NFEM01000126">
    <property type="protein sequence ID" value="OTZ97167.1"/>
    <property type="molecule type" value="Genomic_DNA"/>
</dbReference>
<dbReference type="Proteomes" id="UP000194551">
    <property type="component" value="Unassembled WGS sequence"/>
</dbReference>
<evidence type="ECO:0000313" key="2">
    <source>
        <dbReference type="Proteomes" id="UP000194551"/>
    </source>
</evidence>
<reference evidence="1 2" key="1">
    <citation type="submission" date="2016-10" db="EMBL/GenBank/DDBJ databases">
        <title>Comparative genomics of Bacillus thuringiensis reveals a path to pathogens against multiple invertebrate hosts.</title>
        <authorList>
            <person name="Zheng J."/>
            <person name="Gao Q."/>
            <person name="Liu H."/>
            <person name="Peng D."/>
            <person name="Ruan L."/>
            <person name="Sun M."/>
        </authorList>
    </citation>
    <scope>NUCLEOTIDE SEQUENCE [LARGE SCALE GENOMIC DNA]</scope>
    <source>
        <strain evidence="1">HD5</strain>
    </source>
</reference>
<organism evidence="1 2">
    <name type="scientific">Bacillus thuringiensis</name>
    <dbReference type="NCBI Taxonomy" id="1428"/>
    <lineage>
        <taxon>Bacteria</taxon>
        <taxon>Bacillati</taxon>
        <taxon>Bacillota</taxon>
        <taxon>Bacilli</taxon>
        <taxon>Bacillales</taxon>
        <taxon>Bacillaceae</taxon>
        <taxon>Bacillus</taxon>
        <taxon>Bacillus cereus group</taxon>
    </lineage>
</organism>
<accession>A0A9X6K9M5</accession>
<sequence>MYRGDFHNWGRTCGENRYRLVQTHGMEMLSIRERNMRVWKLKKKIDDKENELTNIKSKVKEGMDAERKKLDNRRTGF</sequence>
<proteinExistence type="predicted"/>
<protein>
    <submittedName>
        <fullName evidence="1">Uncharacterized protein</fullName>
    </submittedName>
</protein>
<dbReference type="AlphaFoldDB" id="A0A9X6K9M5"/>
<name>A0A9X6K9M5_BACTU</name>
<gene>
    <name evidence="1" type="ORF">BK774_26405</name>
</gene>